<proteinExistence type="predicted"/>
<keyword evidence="1" id="KW-0805">Transcription regulation</keyword>
<evidence type="ECO:0000256" key="3">
    <source>
        <dbReference type="ARBA" id="ARBA00023163"/>
    </source>
</evidence>
<dbReference type="InterPro" id="IPR009057">
    <property type="entry name" value="Homeodomain-like_sf"/>
</dbReference>
<dbReference type="PROSITE" id="PS50977">
    <property type="entry name" value="HTH_TETR_2"/>
    <property type="match status" value="1"/>
</dbReference>
<keyword evidence="3" id="KW-0804">Transcription</keyword>
<dbReference type="GO" id="GO:0000976">
    <property type="term" value="F:transcription cis-regulatory region binding"/>
    <property type="evidence" value="ECO:0007669"/>
    <property type="project" value="TreeGrafter"/>
</dbReference>
<accession>A0A6J6PNT5</accession>
<keyword evidence="2" id="KW-0238">DNA-binding</keyword>
<dbReference type="PANTHER" id="PTHR30055:SF234">
    <property type="entry name" value="HTH-TYPE TRANSCRIPTIONAL REGULATOR BETI"/>
    <property type="match status" value="1"/>
</dbReference>
<sequence length="195" mass="21630">MPTTKPLAPKRSYLRPPERRRQLLDATTAVVRRDGLTALTMVAVAAEAGVSRRLVYNHFPDLATLARTFVADRLMTFMADTESEFNSEARSRSAAARSIFVRLSAVPAEDRLLLRTLLVGAGPVELNGIQELIEERMQERWRRMPTDAPDDPLLDARVLIAGQIALTIADLVDRGRLTAEQADRLVREGASLLAK</sequence>
<evidence type="ECO:0000259" key="4">
    <source>
        <dbReference type="PROSITE" id="PS50977"/>
    </source>
</evidence>
<dbReference type="AlphaFoldDB" id="A0A6J6PNT5"/>
<evidence type="ECO:0000313" key="7">
    <source>
        <dbReference type="EMBL" id="CAB5054384.1"/>
    </source>
</evidence>
<dbReference type="InterPro" id="IPR001647">
    <property type="entry name" value="HTH_TetR"/>
</dbReference>
<name>A0A6J6PNT5_9ZZZZ</name>
<gene>
    <name evidence="5" type="ORF">UFOPK2602_00449</name>
    <name evidence="6" type="ORF">UFOPK2806_00507</name>
    <name evidence="7" type="ORF">UFOPK4306_00307</name>
</gene>
<organism evidence="5">
    <name type="scientific">freshwater metagenome</name>
    <dbReference type="NCBI Taxonomy" id="449393"/>
    <lineage>
        <taxon>unclassified sequences</taxon>
        <taxon>metagenomes</taxon>
        <taxon>ecological metagenomes</taxon>
    </lineage>
</organism>
<dbReference type="GO" id="GO:0003700">
    <property type="term" value="F:DNA-binding transcription factor activity"/>
    <property type="evidence" value="ECO:0007669"/>
    <property type="project" value="TreeGrafter"/>
</dbReference>
<dbReference type="EMBL" id="CAEZXX010000019">
    <property type="protein sequence ID" value="CAB4698523.1"/>
    <property type="molecule type" value="Genomic_DNA"/>
</dbReference>
<evidence type="ECO:0000256" key="1">
    <source>
        <dbReference type="ARBA" id="ARBA00023015"/>
    </source>
</evidence>
<evidence type="ECO:0000313" key="5">
    <source>
        <dbReference type="EMBL" id="CAB4698523.1"/>
    </source>
</evidence>
<feature type="domain" description="HTH tetR-type" evidence="4">
    <location>
        <begin position="17"/>
        <end position="77"/>
    </location>
</feature>
<evidence type="ECO:0000256" key="2">
    <source>
        <dbReference type="ARBA" id="ARBA00023125"/>
    </source>
</evidence>
<dbReference type="Pfam" id="PF00440">
    <property type="entry name" value="TetR_N"/>
    <property type="match status" value="1"/>
</dbReference>
<dbReference type="PANTHER" id="PTHR30055">
    <property type="entry name" value="HTH-TYPE TRANSCRIPTIONAL REGULATOR RUTR"/>
    <property type="match status" value="1"/>
</dbReference>
<evidence type="ECO:0000313" key="6">
    <source>
        <dbReference type="EMBL" id="CAB4742873.1"/>
    </source>
</evidence>
<protein>
    <submittedName>
        <fullName evidence="5">Unannotated protein</fullName>
    </submittedName>
</protein>
<dbReference type="InterPro" id="IPR050109">
    <property type="entry name" value="HTH-type_TetR-like_transc_reg"/>
</dbReference>
<dbReference type="EMBL" id="CAEZYY010000004">
    <property type="protein sequence ID" value="CAB4742873.1"/>
    <property type="molecule type" value="Genomic_DNA"/>
</dbReference>
<dbReference type="EMBL" id="CAFBQP010000008">
    <property type="protein sequence ID" value="CAB5054384.1"/>
    <property type="molecule type" value="Genomic_DNA"/>
</dbReference>
<reference evidence="5" key="1">
    <citation type="submission" date="2020-05" db="EMBL/GenBank/DDBJ databases">
        <authorList>
            <person name="Chiriac C."/>
            <person name="Salcher M."/>
            <person name="Ghai R."/>
            <person name="Kavagutti S V."/>
        </authorList>
    </citation>
    <scope>NUCLEOTIDE SEQUENCE</scope>
</reference>
<dbReference type="Gene3D" id="1.10.357.10">
    <property type="entry name" value="Tetracycline Repressor, domain 2"/>
    <property type="match status" value="1"/>
</dbReference>
<dbReference type="SUPFAM" id="SSF46689">
    <property type="entry name" value="Homeodomain-like"/>
    <property type="match status" value="1"/>
</dbReference>